<dbReference type="AlphaFoldDB" id="A0A4W6FAM3"/>
<dbReference type="InterPro" id="IPR001427">
    <property type="entry name" value="RNaseA"/>
</dbReference>
<organism evidence="10 11">
    <name type="scientific">Lates calcarifer</name>
    <name type="common">Barramundi</name>
    <name type="synonym">Holocentrus calcarifer</name>
    <dbReference type="NCBI Taxonomy" id="8187"/>
    <lineage>
        <taxon>Eukaryota</taxon>
        <taxon>Metazoa</taxon>
        <taxon>Chordata</taxon>
        <taxon>Craniata</taxon>
        <taxon>Vertebrata</taxon>
        <taxon>Euteleostomi</taxon>
        <taxon>Actinopterygii</taxon>
        <taxon>Neopterygii</taxon>
        <taxon>Teleostei</taxon>
        <taxon>Neoteleostei</taxon>
        <taxon>Acanthomorphata</taxon>
        <taxon>Carangaria</taxon>
        <taxon>Carangaria incertae sedis</taxon>
        <taxon>Centropomidae</taxon>
        <taxon>Lates</taxon>
    </lineage>
</organism>
<name>A0A4W6FAM3_LATCA</name>
<reference evidence="10" key="2">
    <citation type="submission" date="2025-08" db="UniProtKB">
        <authorList>
            <consortium name="Ensembl"/>
        </authorList>
    </citation>
    <scope>IDENTIFICATION</scope>
</reference>
<comment type="similarity">
    <text evidence="2 8">Belongs to the pancreatic ribonuclease family.</text>
</comment>
<proteinExistence type="inferred from homology"/>
<dbReference type="Ensembl" id="ENSLCAT00010048360.1">
    <property type="protein sequence ID" value="ENSLCAP00010047199.1"/>
    <property type="gene ID" value="ENSLCAG00010021910.1"/>
</dbReference>
<evidence type="ECO:0000256" key="2">
    <source>
        <dbReference type="ARBA" id="ARBA00005600"/>
    </source>
</evidence>
<evidence type="ECO:0000313" key="10">
    <source>
        <dbReference type="Ensembl" id="ENSLCAP00010047199.1"/>
    </source>
</evidence>
<dbReference type="Proteomes" id="UP000314980">
    <property type="component" value="Unassembled WGS sequence"/>
</dbReference>
<evidence type="ECO:0000256" key="4">
    <source>
        <dbReference type="ARBA" id="ARBA00022722"/>
    </source>
</evidence>
<dbReference type="GO" id="GO:0050829">
    <property type="term" value="P:defense response to Gram-negative bacterium"/>
    <property type="evidence" value="ECO:0007669"/>
    <property type="project" value="TreeGrafter"/>
</dbReference>
<sequence length="127" mass="14650">MSVTTKLECLTNRDQLKQHICENIGAKSCDHVIQQRHITKTNSSACKESNTFIIAKTKAVKAVCKDKGEQYENMTKSIEKFKILTCKLKNRSARYPKCGYPRTRRIAIKCDQGFPVHFDRDIIHFDN</sequence>
<keyword evidence="5 8" id="KW-0255">Endonuclease</keyword>
<evidence type="ECO:0000256" key="6">
    <source>
        <dbReference type="ARBA" id="ARBA00022801"/>
    </source>
</evidence>
<feature type="domain" description="Ribonuclease A-domain" evidence="9">
    <location>
        <begin position="13"/>
        <end position="122"/>
    </location>
</feature>
<keyword evidence="11" id="KW-1185">Reference proteome</keyword>
<reference evidence="10" key="3">
    <citation type="submission" date="2025-09" db="UniProtKB">
        <authorList>
            <consortium name="Ensembl"/>
        </authorList>
    </citation>
    <scope>IDENTIFICATION</scope>
</reference>
<dbReference type="GO" id="GO:0005576">
    <property type="term" value="C:extracellular region"/>
    <property type="evidence" value="ECO:0007669"/>
    <property type="project" value="UniProtKB-SubCell"/>
</dbReference>
<dbReference type="SMART" id="SM00092">
    <property type="entry name" value="RNAse_Pc"/>
    <property type="match status" value="1"/>
</dbReference>
<comment type="subcellular location">
    <subcellularLocation>
        <location evidence="1">Secreted</location>
    </subcellularLocation>
</comment>
<dbReference type="GeneTree" id="ENSGT01140000283246"/>
<evidence type="ECO:0000256" key="8">
    <source>
        <dbReference type="RuleBase" id="RU000651"/>
    </source>
</evidence>
<dbReference type="GO" id="GO:0016787">
    <property type="term" value="F:hydrolase activity"/>
    <property type="evidence" value="ECO:0007669"/>
    <property type="project" value="UniProtKB-KW"/>
</dbReference>
<accession>A0A4W6FAM3</accession>
<evidence type="ECO:0000256" key="3">
    <source>
        <dbReference type="ARBA" id="ARBA00022525"/>
    </source>
</evidence>
<evidence type="ECO:0000313" key="11">
    <source>
        <dbReference type="Proteomes" id="UP000314980"/>
    </source>
</evidence>
<dbReference type="GO" id="GO:0050830">
    <property type="term" value="P:defense response to Gram-positive bacterium"/>
    <property type="evidence" value="ECO:0007669"/>
    <property type="project" value="TreeGrafter"/>
</dbReference>
<dbReference type="GO" id="GO:0001525">
    <property type="term" value="P:angiogenesis"/>
    <property type="evidence" value="ECO:0007669"/>
    <property type="project" value="TreeGrafter"/>
</dbReference>
<dbReference type="InParanoid" id="A0A4W6FAM3"/>
<evidence type="ECO:0000256" key="5">
    <source>
        <dbReference type="ARBA" id="ARBA00022759"/>
    </source>
</evidence>
<keyword evidence="3" id="KW-0964">Secreted</keyword>
<keyword evidence="7" id="KW-1015">Disulfide bond</keyword>
<keyword evidence="4 8" id="KW-0540">Nuclease</keyword>
<dbReference type="InterPro" id="IPR023412">
    <property type="entry name" value="RNaseA_domain"/>
</dbReference>
<evidence type="ECO:0000256" key="7">
    <source>
        <dbReference type="ARBA" id="ARBA00023157"/>
    </source>
</evidence>
<keyword evidence="6 8" id="KW-0378">Hydrolase</keyword>
<evidence type="ECO:0000256" key="1">
    <source>
        <dbReference type="ARBA" id="ARBA00004613"/>
    </source>
</evidence>
<dbReference type="GO" id="GO:0004519">
    <property type="term" value="F:endonuclease activity"/>
    <property type="evidence" value="ECO:0007669"/>
    <property type="project" value="UniProtKB-KW"/>
</dbReference>
<dbReference type="PANTHER" id="PTHR11437:SF10">
    <property type="entry name" value="ANGIOGENIN-RELATED"/>
    <property type="match status" value="1"/>
</dbReference>
<dbReference type="SUPFAM" id="SSF54076">
    <property type="entry name" value="RNase A-like"/>
    <property type="match status" value="1"/>
</dbReference>
<dbReference type="Pfam" id="PF00074">
    <property type="entry name" value="RnaseA"/>
    <property type="match status" value="1"/>
</dbReference>
<dbReference type="PROSITE" id="PS00127">
    <property type="entry name" value="RNASE_PANCREATIC"/>
    <property type="match status" value="1"/>
</dbReference>
<dbReference type="Gene3D" id="3.10.130.10">
    <property type="entry name" value="Ribonuclease A-like domain"/>
    <property type="match status" value="1"/>
</dbReference>
<dbReference type="PANTHER" id="PTHR11437">
    <property type="entry name" value="RIBONUCLEASE"/>
    <property type="match status" value="1"/>
</dbReference>
<protein>
    <recommendedName>
        <fullName evidence="9">Ribonuclease A-domain domain-containing protein</fullName>
    </recommendedName>
</protein>
<evidence type="ECO:0000259" key="9">
    <source>
        <dbReference type="SMART" id="SM00092"/>
    </source>
</evidence>
<dbReference type="GO" id="GO:0004540">
    <property type="term" value="F:RNA nuclease activity"/>
    <property type="evidence" value="ECO:0007669"/>
    <property type="project" value="TreeGrafter"/>
</dbReference>
<dbReference type="FunCoup" id="A0A4W6FAM3">
    <property type="interactions" value="1094"/>
</dbReference>
<dbReference type="GO" id="GO:0003676">
    <property type="term" value="F:nucleic acid binding"/>
    <property type="evidence" value="ECO:0007669"/>
    <property type="project" value="InterPro"/>
</dbReference>
<dbReference type="InterPro" id="IPR036816">
    <property type="entry name" value="RNaseA-like_dom_sf"/>
</dbReference>
<reference evidence="11" key="1">
    <citation type="submission" date="2015-09" db="EMBL/GenBank/DDBJ databases">
        <authorList>
            <person name="Sai Rama Sridatta P."/>
        </authorList>
    </citation>
    <scope>NUCLEOTIDE SEQUENCE [LARGE SCALE GENOMIC DNA]</scope>
</reference>
<dbReference type="InterPro" id="IPR023411">
    <property type="entry name" value="RNaseA_AS"/>
</dbReference>